<sequence>MSKPAYSTAPRPPQPTPSSLPDNEPHRRKLKAETTPSSSQATPSSCDGRRLKLSDHLLQLRQTFPQSISSSSAPPQAFSNLAD</sequence>
<keyword evidence="3" id="KW-1185">Reference proteome</keyword>
<evidence type="ECO:0000313" key="2">
    <source>
        <dbReference type="EMBL" id="TVU21951.1"/>
    </source>
</evidence>
<feature type="region of interest" description="Disordered" evidence="1">
    <location>
        <begin position="1"/>
        <end position="51"/>
    </location>
</feature>
<gene>
    <name evidence="2" type="ORF">EJB05_31622</name>
</gene>
<feature type="non-terminal residue" evidence="2">
    <location>
        <position position="83"/>
    </location>
</feature>
<name>A0A5J9UFC1_9POAL</name>
<feature type="region of interest" description="Disordered" evidence="1">
    <location>
        <begin position="63"/>
        <end position="83"/>
    </location>
</feature>
<feature type="compositionally biased region" description="Low complexity" evidence="1">
    <location>
        <begin position="34"/>
        <end position="45"/>
    </location>
</feature>
<feature type="non-terminal residue" evidence="2">
    <location>
        <position position="1"/>
    </location>
</feature>
<dbReference type="Proteomes" id="UP000324897">
    <property type="component" value="Unassembled WGS sequence"/>
</dbReference>
<organism evidence="2 3">
    <name type="scientific">Eragrostis curvula</name>
    <name type="common">weeping love grass</name>
    <dbReference type="NCBI Taxonomy" id="38414"/>
    <lineage>
        <taxon>Eukaryota</taxon>
        <taxon>Viridiplantae</taxon>
        <taxon>Streptophyta</taxon>
        <taxon>Embryophyta</taxon>
        <taxon>Tracheophyta</taxon>
        <taxon>Spermatophyta</taxon>
        <taxon>Magnoliopsida</taxon>
        <taxon>Liliopsida</taxon>
        <taxon>Poales</taxon>
        <taxon>Poaceae</taxon>
        <taxon>PACMAD clade</taxon>
        <taxon>Chloridoideae</taxon>
        <taxon>Eragrostideae</taxon>
        <taxon>Eragrostidinae</taxon>
        <taxon>Eragrostis</taxon>
    </lineage>
</organism>
<evidence type="ECO:0000256" key="1">
    <source>
        <dbReference type="SAM" id="MobiDB-lite"/>
    </source>
</evidence>
<dbReference type="EMBL" id="RWGY01000026">
    <property type="protein sequence ID" value="TVU21951.1"/>
    <property type="molecule type" value="Genomic_DNA"/>
</dbReference>
<comment type="caution">
    <text evidence="2">The sequence shown here is derived from an EMBL/GenBank/DDBJ whole genome shotgun (WGS) entry which is preliminary data.</text>
</comment>
<accession>A0A5J9UFC1</accession>
<proteinExistence type="predicted"/>
<dbReference type="Gramene" id="TVU21951">
    <property type="protein sequence ID" value="TVU21951"/>
    <property type="gene ID" value="EJB05_31622"/>
</dbReference>
<evidence type="ECO:0000313" key="3">
    <source>
        <dbReference type="Proteomes" id="UP000324897"/>
    </source>
</evidence>
<protein>
    <submittedName>
        <fullName evidence="2">Uncharacterized protein</fullName>
    </submittedName>
</protein>
<feature type="compositionally biased region" description="Low complexity" evidence="1">
    <location>
        <begin position="64"/>
        <end position="83"/>
    </location>
</feature>
<reference evidence="2 3" key="1">
    <citation type="journal article" date="2019" name="Sci. Rep.">
        <title>A high-quality genome of Eragrostis curvula grass provides insights into Poaceae evolution and supports new strategies to enhance forage quality.</title>
        <authorList>
            <person name="Carballo J."/>
            <person name="Santos B.A.C.M."/>
            <person name="Zappacosta D."/>
            <person name="Garbus I."/>
            <person name="Selva J.P."/>
            <person name="Gallo C.A."/>
            <person name="Diaz A."/>
            <person name="Albertini E."/>
            <person name="Caccamo M."/>
            <person name="Echenique V."/>
        </authorList>
    </citation>
    <scope>NUCLEOTIDE SEQUENCE [LARGE SCALE GENOMIC DNA]</scope>
    <source>
        <strain evidence="3">cv. Victoria</strain>
        <tissue evidence="2">Leaf</tissue>
    </source>
</reference>
<dbReference type="AlphaFoldDB" id="A0A5J9UFC1"/>